<feature type="active site" description="Charge relay system" evidence="8 9">
    <location>
        <position position="58"/>
    </location>
</feature>
<dbReference type="Proteomes" id="UP001195483">
    <property type="component" value="Unassembled WGS sequence"/>
</dbReference>
<reference evidence="12" key="1">
    <citation type="journal article" date="2021" name="Genome Biol. Evol.">
        <title>A High-Quality Reference Genome for a Parasitic Bivalve with Doubly Uniparental Inheritance (Bivalvia: Unionida).</title>
        <authorList>
            <person name="Smith C.H."/>
        </authorList>
    </citation>
    <scope>NUCLEOTIDE SEQUENCE</scope>
    <source>
        <strain evidence="12">CHS0354</strain>
    </source>
</reference>
<dbReference type="SUPFAM" id="SSF49785">
    <property type="entry name" value="Galactose-binding domain-like"/>
    <property type="match status" value="1"/>
</dbReference>
<dbReference type="EMBL" id="JAEAOA010002223">
    <property type="protein sequence ID" value="KAK3597142.1"/>
    <property type="molecule type" value="Genomic_DNA"/>
</dbReference>
<evidence type="ECO:0000313" key="12">
    <source>
        <dbReference type="EMBL" id="KAK3597142.1"/>
    </source>
</evidence>
<dbReference type="InterPro" id="IPR002884">
    <property type="entry name" value="P_dom"/>
</dbReference>
<dbReference type="PANTHER" id="PTHR42884:SF14">
    <property type="entry name" value="NEUROENDOCRINE CONVERTASE 1"/>
    <property type="match status" value="1"/>
</dbReference>
<dbReference type="GO" id="GO:0016485">
    <property type="term" value="P:protein processing"/>
    <property type="evidence" value="ECO:0007669"/>
    <property type="project" value="TreeGrafter"/>
</dbReference>
<evidence type="ECO:0000313" key="13">
    <source>
        <dbReference type="Proteomes" id="UP001195483"/>
    </source>
</evidence>
<dbReference type="InterPro" id="IPR015500">
    <property type="entry name" value="Peptidase_S8_subtilisin-rel"/>
</dbReference>
<keyword evidence="10" id="KW-0812">Transmembrane</keyword>
<evidence type="ECO:0000259" key="11">
    <source>
        <dbReference type="PROSITE" id="PS51829"/>
    </source>
</evidence>
<comment type="similarity">
    <text evidence="1">Belongs to the peptidase S8 family. Furin subfamily.</text>
</comment>
<dbReference type="Gene3D" id="3.40.50.200">
    <property type="entry name" value="Peptidase S8/S53 domain"/>
    <property type="match status" value="1"/>
</dbReference>
<evidence type="ECO:0000256" key="10">
    <source>
        <dbReference type="SAM" id="Phobius"/>
    </source>
</evidence>
<evidence type="ECO:0000256" key="6">
    <source>
        <dbReference type="ARBA" id="ARBA00022825"/>
    </source>
</evidence>
<keyword evidence="3" id="KW-0165">Cleavage on pair of basic residues</keyword>
<dbReference type="InterPro" id="IPR036852">
    <property type="entry name" value="Peptidase_S8/S53_dom_sf"/>
</dbReference>
<evidence type="ECO:0000256" key="2">
    <source>
        <dbReference type="ARBA" id="ARBA00022670"/>
    </source>
</evidence>
<dbReference type="PROSITE" id="PS00137">
    <property type="entry name" value="SUBTILASE_HIS"/>
    <property type="match status" value="1"/>
</dbReference>
<reference evidence="12" key="2">
    <citation type="journal article" date="2021" name="Genome Biol. Evol.">
        <title>Developing a high-quality reference genome for a parasitic bivalve with doubly uniparental inheritance (Bivalvia: Unionida).</title>
        <authorList>
            <person name="Smith C.H."/>
        </authorList>
    </citation>
    <scope>NUCLEOTIDE SEQUENCE</scope>
    <source>
        <strain evidence="12">CHS0354</strain>
        <tissue evidence="12">Mantle</tissue>
    </source>
</reference>
<dbReference type="InterPro" id="IPR000209">
    <property type="entry name" value="Peptidase_S8/S53_dom"/>
</dbReference>
<keyword evidence="6 9" id="KW-0720">Serine protease</keyword>
<feature type="domain" description="P/Homo B" evidence="11">
    <location>
        <begin position="349"/>
        <end position="492"/>
    </location>
</feature>
<dbReference type="CDD" id="cd04059">
    <property type="entry name" value="Peptidases_S8_Protein_convertases_Kexins_Furin-like"/>
    <property type="match status" value="1"/>
</dbReference>
<dbReference type="PANTHER" id="PTHR42884">
    <property type="entry name" value="PROPROTEIN CONVERTASE SUBTILISIN/KEXIN-RELATED"/>
    <property type="match status" value="1"/>
</dbReference>
<sequence length="580" mass="63480">MRKYLQQFFTTTQKPSSSISVKETNYPDVISKNYYDMGIEQAWSLGFRGKNITVAVVDIGVAMEQKDLKGNMDRSLSYNYANEKVKTDAKPPIHTSYPDLLDISHGTKCAGLVAAIKGNTFCAAGVAPEAKLAAIRFLDDDGLGNDVWTGSSLNHRLESVDIYSNSWGSIKSCGFIKSGIAFQTAVLNGVRMGRNGKGSLYVFPAGNGGPNGDCNTDGIVNGVHGITIGSVGVNGSKPEFAEICSCALAATLGEGTKIDTRTMFTTTNNEEECTSDFMATSSSVAIASGMVALTLGANPNLTYRDVQHIIVNTASFELLQNYGDRITNGVGKTVSPFFGFGLMNATAMVQSSLNWTTVSEKHTCTSANVTSFKEFSDKIQWTFFTDGCQNTFHAVDCLEHVQVSITFNASIETDIEFQLQSPLFPSNASSPLLTKRNTGCNESKNQFNWIFTTVHFWGEHPKGEWKLVMRLHNRAVGAVVSAILILHGTETLFSEKSINEERDQQETQKVQAESERSVAVLAIFCIAIVFMMVVMYIAACKGMKDEERRKSKKDGHYNYQQLNQRENIAIEVGSNDTLLQ</sequence>
<evidence type="ECO:0000256" key="9">
    <source>
        <dbReference type="PROSITE-ProRule" id="PRU01240"/>
    </source>
</evidence>
<feature type="active site" description="Charge relay system" evidence="8 9">
    <location>
        <position position="281"/>
    </location>
</feature>
<evidence type="ECO:0000256" key="4">
    <source>
        <dbReference type="ARBA" id="ARBA00022729"/>
    </source>
</evidence>
<gene>
    <name evidence="12" type="ORF">CHS0354_038062</name>
</gene>
<evidence type="ECO:0000256" key="1">
    <source>
        <dbReference type="ARBA" id="ARBA00005325"/>
    </source>
</evidence>
<dbReference type="Gene3D" id="2.60.120.260">
    <property type="entry name" value="Galactose-binding domain-like"/>
    <property type="match status" value="1"/>
</dbReference>
<name>A0AAE0SRY2_9BIVA</name>
<dbReference type="SUPFAM" id="SSF52743">
    <property type="entry name" value="Subtilisin-like"/>
    <property type="match status" value="1"/>
</dbReference>
<keyword evidence="7" id="KW-0106">Calcium</keyword>
<proteinExistence type="inferred from homology"/>
<dbReference type="InterPro" id="IPR008979">
    <property type="entry name" value="Galactose-bd-like_sf"/>
</dbReference>
<dbReference type="GO" id="GO:0000139">
    <property type="term" value="C:Golgi membrane"/>
    <property type="evidence" value="ECO:0007669"/>
    <property type="project" value="TreeGrafter"/>
</dbReference>
<dbReference type="PRINTS" id="PR00723">
    <property type="entry name" value="SUBTILISIN"/>
</dbReference>
<dbReference type="PROSITE" id="PS51829">
    <property type="entry name" value="P_HOMO_B"/>
    <property type="match status" value="1"/>
</dbReference>
<dbReference type="InterPro" id="IPR034182">
    <property type="entry name" value="Kexin/furin"/>
</dbReference>
<feature type="transmembrane region" description="Helical" evidence="10">
    <location>
        <begin position="518"/>
        <end position="539"/>
    </location>
</feature>
<feature type="active site" description="Charge relay system" evidence="8 9">
    <location>
        <position position="105"/>
    </location>
</feature>
<protein>
    <recommendedName>
        <fullName evidence="11">P/Homo B domain-containing protein</fullName>
    </recommendedName>
</protein>
<evidence type="ECO:0000256" key="7">
    <source>
        <dbReference type="ARBA" id="ARBA00022837"/>
    </source>
</evidence>
<dbReference type="Pfam" id="PF00082">
    <property type="entry name" value="Peptidase_S8"/>
    <property type="match status" value="1"/>
</dbReference>
<accession>A0AAE0SRY2</accession>
<keyword evidence="10" id="KW-0472">Membrane</keyword>
<dbReference type="PROSITE" id="PS51892">
    <property type="entry name" value="SUBTILASE"/>
    <property type="match status" value="1"/>
</dbReference>
<organism evidence="12 13">
    <name type="scientific">Potamilus streckersoni</name>
    <dbReference type="NCBI Taxonomy" id="2493646"/>
    <lineage>
        <taxon>Eukaryota</taxon>
        <taxon>Metazoa</taxon>
        <taxon>Spiralia</taxon>
        <taxon>Lophotrochozoa</taxon>
        <taxon>Mollusca</taxon>
        <taxon>Bivalvia</taxon>
        <taxon>Autobranchia</taxon>
        <taxon>Heteroconchia</taxon>
        <taxon>Palaeoheterodonta</taxon>
        <taxon>Unionida</taxon>
        <taxon>Unionoidea</taxon>
        <taxon>Unionidae</taxon>
        <taxon>Ambleminae</taxon>
        <taxon>Lampsilini</taxon>
        <taxon>Potamilus</taxon>
    </lineage>
</organism>
<evidence type="ECO:0000256" key="8">
    <source>
        <dbReference type="PIRSR" id="PIRSR615500-1"/>
    </source>
</evidence>
<evidence type="ECO:0000256" key="3">
    <source>
        <dbReference type="ARBA" id="ARBA00022685"/>
    </source>
</evidence>
<keyword evidence="5 9" id="KW-0378">Hydrolase</keyword>
<dbReference type="Pfam" id="PF01483">
    <property type="entry name" value="P_proprotein"/>
    <property type="match status" value="1"/>
</dbReference>
<dbReference type="AlphaFoldDB" id="A0AAE0SRY2"/>
<evidence type="ECO:0000256" key="5">
    <source>
        <dbReference type="ARBA" id="ARBA00022801"/>
    </source>
</evidence>
<dbReference type="GO" id="GO:0005802">
    <property type="term" value="C:trans-Golgi network"/>
    <property type="evidence" value="ECO:0007669"/>
    <property type="project" value="TreeGrafter"/>
</dbReference>
<keyword evidence="4" id="KW-0732">Signal</keyword>
<keyword evidence="13" id="KW-1185">Reference proteome</keyword>
<keyword evidence="10" id="KW-1133">Transmembrane helix</keyword>
<comment type="caution">
    <text evidence="12">The sequence shown here is derived from an EMBL/GenBank/DDBJ whole genome shotgun (WGS) entry which is preliminary data.</text>
</comment>
<keyword evidence="2 9" id="KW-0645">Protease</keyword>
<dbReference type="GO" id="GO:0004252">
    <property type="term" value="F:serine-type endopeptidase activity"/>
    <property type="evidence" value="ECO:0007669"/>
    <property type="project" value="UniProtKB-UniRule"/>
</dbReference>
<dbReference type="InterPro" id="IPR022398">
    <property type="entry name" value="Peptidase_S8_His-AS"/>
</dbReference>
<reference evidence="12" key="3">
    <citation type="submission" date="2023-05" db="EMBL/GenBank/DDBJ databases">
        <authorList>
            <person name="Smith C.H."/>
        </authorList>
    </citation>
    <scope>NUCLEOTIDE SEQUENCE</scope>
    <source>
        <strain evidence="12">CHS0354</strain>
        <tissue evidence="12">Mantle</tissue>
    </source>
</reference>